<protein>
    <submittedName>
        <fullName evidence="6">Fe(3+)-hydroxamate ABC transporter substrate-binding protein FhuD</fullName>
    </submittedName>
</protein>
<dbReference type="PROSITE" id="PS50983">
    <property type="entry name" value="FE_B12_PBP"/>
    <property type="match status" value="1"/>
</dbReference>
<dbReference type="PANTHER" id="PTHR30532">
    <property type="entry name" value="IRON III DICITRATE-BINDING PERIPLASMIC PROTEIN"/>
    <property type="match status" value="1"/>
</dbReference>
<comment type="similarity">
    <text evidence="2">Belongs to the bacterial solute-binding protein 8 family.</text>
</comment>
<dbReference type="EMBL" id="CP033893">
    <property type="protein sequence ID" value="QDL30320.1"/>
    <property type="molecule type" value="Genomic_DNA"/>
</dbReference>
<dbReference type="NCBIfam" id="NF007864">
    <property type="entry name" value="PRK10576.1"/>
    <property type="match status" value="1"/>
</dbReference>
<organism evidence="6 7">
    <name type="scientific">Serratia liquefaciens</name>
    <dbReference type="NCBI Taxonomy" id="614"/>
    <lineage>
        <taxon>Bacteria</taxon>
        <taxon>Pseudomonadati</taxon>
        <taxon>Pseudomonadota</taxon>
        <taxon>Gammaproteobacteria</taxon>
        <taxon>Enterobacterales</taxon>
        <taxon>Yersiniaceae</taxon>
        <taxon>Serratia</taxon>
    </lineage>
</organism>
<proteinExistence type="inferred from homology"/>
<comment type="subcellular location">
    <subcellularLocation>
        <location evidence="1">Cell envelope</location>
    </subcellularLocation>
</comment>
<evidence type="ECO:0000256" key="4">
    <source>
        <dbReference type="ARBA" id="ARBA00022496"/>
    </source>
</evidence>
<evidence type="ECO:0000256" key="2">
    <source>
        <dbReference type="ARBA" id="ARBA00008814"/>
    </source>
</evidence>
<keyword evidence="4" id="KW-0410">Iron transport</keyword>
<evidence type="ECO:0000313" key="7">
    <source>
        <dbReference type="Proteomes" id="UP000317572"/>
    </source>
</evidence>
<sequence length="302" mass="33783">MPDSSDFHHDAVRRRLLTAMALSPLLFSLPSQAAATPPDLARIVALEWLPVELLLALGITPLAVADIHNYNLWVEEPKMPASVIDVGQRTEPNLELLQQLRPSLLLLSQGYGPTPQKLAPIGPTMSFGFNDGSGKPLTVGRKSLVQLAQRLGLEARAEQHLIQFDRFIQDARQRLQSYSRQPLLLFSLLDTRHALVIGQKSLFQEVMDQLGIQNAWEGETNFWGTAVVGIERLTAVKNARAIYLDHGNQAMMEKVSSTPLWQALPFVRQNQLRQVPAVWFYGATLSAMRFCHLLEQAQESYS</sequence>
<dbReference type="InterPro" id="IPR002491">
    <property type="entry name" value="ABC_transptr_periplasmic_BD"/>
</dbReference>
<dbReference type="PRINTS" id="PR01715">
    <property type="entry name" value="FERRIBNDNGPP"/>
</dbReference>
<dbReference type="Gene3D" id="3.40.50.1980">
    <property type="entry name" value="Nitrogenase molybdenum iron protein domain"/>
    <property type="match status" value="2"/>
</dbReference>
<dbReference type="SUPFAM" id="SSF53807">
    <property type="entry name" value="Helical backbone' metal receptor"/>
    <property type="match status" value="1"/>
</dbReference>
<reference evidence="6 7" key="1">
    <citation type="submission" date="2018-11" db="EMBL/GenBank/DDBJ databases">
        <title>The first complete genome of Serratia liquefaciens isolated from metalophyte plant revel distinctness adaptive mechanisms in an extreme habitat.</title>
        <authorList>
            <person name="Caneschi W.L."/>
            <person name="Sanchez A.B."/>
            <person name="Felestrino E.B."/>
            <person name="Assis R.A.B."/>
            <person name="Lemes C.G.C."/>
            <person name="Cordeiro I.F."/>
            <person name="Fonseca N.P."/>
            <person name="Villa M."/>
            <person name="Vieira I.T."/>
            <person name="Moraes L.A."/>
            <person name="Kamino L.H.Y."/>
            <person name="do Carmo F."/>
            <person name="Garcia C.M."/>
            <person name="Almeida N.F."/>
            <person name="Silva R.S."/>
            <person name="Ferro J.A."/>
            <person name="Ferro M.I.T."/>
            <person name="Varani A.M."/>
            <person name="Ferreira R.M."/>
            <person name="dos Santos V.L."/>
            <person name="Silva U.C."/>
            <person name="Setubal J.C."/>
            <person name="Moreira L.M."/>
        </authorList>
    </citation>
    <scope>NUCLEOTIDE SEQUENCE [LARGE SCALE GENOMIC DNA]</scope>
    <source>
        <strain evidence="6 7">FG3</strain>
    </source>
</reference>
<dbReference type="AlphaFoldDB" id="A0A515CQE2"/>
<keyword evidence="4" id="KW-0408">Iron</keyword>
<accession>A0A515CQE2</accession>
<keyword evidence="4" id="KW-0406">Ion transport</keyword>
<dbReference type="GO" id="GO:1901678">
    <property type="term" value="P:iron coordination entity transport"/>
    <property type="evidence" value="ECO:0007669"/>
    <property type="project" value="UniProtKB-ARBA"/>
</dbReference>
<dbReference type="STRING" id="614.XJ20_02760"/>
<dbReference type="RefSeq" id="WP_046372665.1">
    <property type="nucleotide sequence ID" value="NZ_CADDTP010000013.1"/>
</dbReference>
<dbReference type="GO" id="GO:0030288">
    <property type="term" value="C:outer membrane-bounded periplasmic space"/>
    <property type="evidence" value="ECO:0007669"/>
    <property type="project" value="TreeGrafter"/>
</dbReference>
<evidence type="ECO:0000256" key="1">
    <source>
        <dbReference type="ARBA" id="ARBA00004196"/>
    </source>
</evidence>
<evidence type="ECO:0000256" key="5">
    <source>
        <dbReference type="ARBA" id="ARBA00022729"/>
    </source>
</evidence>
<dbReference type="Proteomes" id="UP000317572">
    <property type="component" value="Chromosome"/>
</dbReference>
<dbReference type="CDD" id="cd01146">
    <property type="entry name" value="FhuD"/>
    <property type="match status" value="1"/>
</dbReference>
<dbReference type="Pfam" id="PF01497">
    <property type="entry name" value="Peripla_BP_2"/>
    <property type="match status" value="1"/>
</dbReference>
<evidence type="ECO:0000256" key="3">
    <source>
        <dbReference type="ARBA" id="ARBA00022448"/>
    </source>
</evidence>
<keyword evidence="5" id="KW-0732">Signal</keyword>
<keyword evidence="3" id="KW-0813">Transport</keyword>
<name>A0A515CQE2_SERLI</name>
<gene>
    <name evidence="6" type="primary">fhuD</name>
    <name evidence="6" type="ORF">EGO53_00265</name>
</gene>
<dbReference type="InterPro" id="IPR051313">
    <property type="entry name" value="Bact_iron-sidero_bind"/>
</dbReference>
<dbReference type="PANTHER" id="PTHR30532:SF1">
    <property type="entry name" value="IRON(3+)-HYDROXAMATE-BINDING PROTEIN FHUD"/>
    <property type="match status" value="1"/>
</dbReference>
<evidence type="ECO:0000313" key="6">
    <source>
        <dbReference type="EMBL" id="QDL30320.1"/>
    </source>
</evidence>